<feature type="domain" description="Teneurin-like YD-shell" evidence="4">
    <location>
        <begin position="816"/>
        <end position="1135"/>
    </location>
</feature>
<dbReference type="Pfam" id="PF25023">
    <property type="entry name" value="TEN_YD-shell"/>
    <property type="match status" value="1"/>
</dbReference>
<dbReference type="InterPro" id="IPR054695">
    <property type="entry name" value="Pierisin-like_dom"/>
</dbReference>
<dbReference type="InterPro" id="IPR006530">
    <property type="entry name" value="YD"/>
</dbReference>
<dbReference type="InterPro" id="IPR050708">
    <property type="entry name" value="T6SS_VgrG/RHS"/>
</dbReference>
<dbReference type="RefSeq" id="WP_369192645.1">
    <property type="nucleotide sequence ID" value="NZ_CP163431.1"/>
</dbReference>
<gene>
    <name evidence="5" type="ORF">AB5J58_27530</name>
</gene>
<evidence type="ECO:0000259" key="4">
    <source>
        <dbReference type="Pfam" id="PF25023"/>
    </source>
</evidence>
<feature type="domain" description="Pierisin-like" evidence="3">
    <location>
        <begin position="1297"/>
        <end position="1419"/>
    </location>
</feature>
<evidence type="ECO:0000256" key="1">
    <source>
        <dbReference type="ARBA" id="ARBA00022737"/>
    </source>
</evidence>
<dbReference type="NCBIfam" id="TIGR03696">
    <property type="entry name" value="Rhs_assc_core"/>
    <property type="match status" value="1"/>
</dbReference>
<dbReference type="Gene3D" id="2.180.10.10">
    <property type="entry name" value="RHS repeat-associated core"/>
    <property type="match status" value="5"/>
</dbReference>
<evidence type="ECO:0000256" key="2">
    <source>
        <dbReference type="SAM" id="MobiDB-lite"/>
    </source>
</evidence>
<proteinExistence type="predicted"/>
<accession>A0AB39MS28</accession>
<dbReference type="Gene3D" id="3.90.210.10">
    <property type="entry name" value="Heat-Labile Enterotoxin, subunit A"/>
    <property type="match status" value="1"/>
</dbReference>
<evidence type="ECO:0000313" key="5">
    <source>
        <dbReference type="EMBL" id="XDQ07962.1"/>
    </source>
</evidence>
<keyword evidence="1" id="KW-0677">Repeat</keyword>
<sequence length="1422" mass="151864">MTGNLTRIQNQQGQGVTFNYDAGLLKEAVTSDGAKAGFAHDGQFVSEITLPGNRKVSYSYINGQLANVVLPGGQRIGYKYATSGKLTDVIDPMGGDAVHNVYDVSGRVSRQTSTATGTVDFAYKGNETDVTLPDGGVWSDVYRKNVLLAQYDPFGNKTSYEYSYKLDPLAVVDALGRRFATVTDIHGRVVQEQGPLSKRKWSYDSSNLVTSYTDGNAKSSSYAYDSSHHLVTSTDPMGKVTSYTYTSNGQLETVTDPRNKVTRYGYDSESNPVTVEYPDHTVETKKFDAAGRMTSTTDPRGNLPGASPDDFTTTYGYDDAGRLTTTKDAKGNITRNEYDAAGNLHTATDAAGNGTIFTYDAANRLTDMKDPTGHTAHMTYDATGNVTSRTDATGAKTTYTYDKASRLLTMTSPRGNVSGADASKYMWKYGYDKVGNQITVTDPLGNTTKTDYDAEYRPIAVTDPLGRVRKTEYDSESNVTKTIDALGKPTVNSYDDDNQLLTTTDRGGKTVSYTYDDAGNRASETTPLGSKTTYGYDDNGRLTTTVEPRGNVSGADPTQYTWSTAYDAAGNVLSQSDPYGNKTVTNSYDGDGRLAERADALGNKTAYEYDELGRLSKATGPDGGITSLGYDALGNLTSRKDANGHTTNYAYDGTGRLNKITDPLGRATSYGYDVDGNRTTTTNARSQKATSTYDARNQLSQTTYSDGTPTVAYTYDATGQPKTVKDGTGTRTLTYDAENRPLTITSPGATKPFTYTYNDNGTLKSRAYPDGRAITYSYDSDGHILGQTAGAKTTNYTWDPAGNLLTTKLPTTTAVTEARTYDRAGQLASVSQGTGARLVERDAAGRVTKDYFKDATTTGLADRYAYDTAGRMTHACTDASATVSCLTTTSGSTYTYDQVGNLSNQSTPTSTRTNTYDAADQLTRRVEGTTTVDYTYDADGNLTKDANGTYVSDPLGRLKSATLGTSAYTFVNDADGNRTITNKNGTLARTSRWDVVNPLAQIATETDSTGALIADYQYNPDGIAESQNRTTGTFYMRHDRQNSVTAVYDAAGKENYTYTYSAWGDPTGKASTTNGQTSIFGYTGQYQDPYLTGRLDLRERSYDTANRRFTSPDPDPAANDSPNQSPYAYANNDPVNQSDPSGRCPLCVSAGVGAAIGAAIDGGIYGWQHRNGGFTVGGFAEAVGEGAVTGAIAGALMPGVGNAAARTLGLTGGRALAASAAVNAVVGAGFSWGVNGVHCRPTTPGDLLIGAAGGASSSLLGPAFKWVKGKLGGGTPSVDPFPGINAPSKAIVNPKTVYRGDARDPSVVFGTGFRIKASEGNLDLHQYGLYNTPSAWVGTSVRADLAAMFPQSAKGTTWVYEIDSPGTGINMNKAMGMGYVFRAEKEIVFPKGIDPSRIVRAVRWSWGMPTSEVIENPGYISR</sequence>
<feature type="region of interest" description="Disordered" evidence="2">
    <location>
        <begin position="671"/>
        <end position="710"/>
    </location>
</feature>
<reference evidence="5" key="1">
    <citation type="submission" date="2024-07" db="EMBL/GenBank/DDBJ databases">
        <authorList>
            <person name="Yu S.T."/>
        </authorList>
    </citation>
    <scope>NUCLEOTIDE SEQUENCE</scope>
    <source>
        <strain evidence="5">R08</strain>
    </source>
</reference>
<dbReference type="EMBL" id="CP163431">
    <property type="protein sequence ID" value="XDQ07962.1"/>
    <property type="molecule type" value="Genomic_DNA"/>
</dbReference>
<organism evidence="5">
    <name type="scientific">Streptomyces sp. R08</name>
    <dbReference type="NCBI Taxonomy" id="3238624"/>
    <lineage>
        <taxon>Bacteria</taxon>
        <taxon>Bacillati</taxon>
        <taxon>Actinomycetota</taxon>
        <taxon>Actinomycetes</taxon>
        <taxon>Kitasatosporales</taxon>
        <taxon>Streptomycetaceae</taxon>
        <taxon>Streptomyces</taxon>
    </lineage>
</organism>
<dbReference type="InterPro" id="IPR031325">
    <property type="entry name" value="RHS_repeat"/>
</dbReference>
<dbReference type="PANTHER" id="PTHR32305">
    <property type="match status" value="1"/>
</dbReference>
<evidence type="ECO:0000259" key="3">
    <source>
        <dbReference type="Pfam" id="PF22596"/>
    </source>
</evidence>
<dbReference type="InterPro" id="IPR022385">
    <property type="entry name" value="Rhs_assc_core"/>
</dbReference>
<feature type="compositionally biased region" description="Polar residues" evidence="2">
    <location>
        <begin position="677"/>
        <end position="708"/>
    </location>
</feature>
<feature type="region of interest" description="Disordered" evidence="2">
    <location>
        <begin position="1106"/>
        <end position="1137"/>
    </location>
</feature>
<feature type="compositionally biased region" description="Polar residues" evidence="2">
    <location>
        <begin position="522"/>
        <end position="533"/>
    </location>
</feature>
<dbReference type="NCBIfam" id="TIGR01643">
    <property type="entry name" value="YD_repeat_2x"/>
    <property type="match status" value="9"/>
</dbReference>
<dbReference type="InterPro" id="IPR056823">
    <property type="entry name" value="TEN-like_YD-shell"/>
</dbReference>
<dbReference type="Pfam" id="PF05593">
    <property type="entry name" value="RHS_repeat"/>
    <property type="match status" value="9"/>
</dbReference>
<protein>
    <submittedName>
        <fullName evidence="5">RHS repeat-associated core domain-containing protein</fullName>
    </submittedName>
</protein>
<name>A0AB39MS28_9ACTN</name>
<dbReference type="SUPFAM" id="SSF56399">
    <property type="entry name" value="ADP-ribosylation"/>
    <property type="match status" value="1"/>
</dbReference>
<feature type="region of interest" description="Disordered" evidence="2">
    <location>
        <begin position="515"/>
        <end position="557"/>
    </location>
</feature>
<dbReference type="Pfam" id="PF22596">
    <property type="entry name" value="Scabin-like"/>
    <property type="match status" value="1"/>
</dbReference>
<dbReference type="PANTHER" id="PTHR32305:SF17">
    <property type="entry name" value="TRNA NUCLEASE WAPA"/>
    <property type="match status" value="1"/>
</dbReference>